<dbReference type="Proteomes" id="UP001286456">
    <property type="component" value="Unassembled WGS sequence"/>
</dbReference>
<dbReference type="PANTHER" id="PTHR43918:SF4">
    <property type="entry name" value="CARBOXYLIC ESTER HYDROLASE"/>
    <property type="match status" value="1"/>
</dbReference>
<dbReference type="SUPFAM" id="SSF53474">
    <property type="entry name" value="alpha/beta-Hydrolases"/>
    <property type="match status" value="1"/>
</dbReference>
<evidence type="ECO:0000313" key="5">
    <source>
        <dbReference type="EMBL" id="KAK3333116.1"/>
    </source>
</evidence>
<sequence length="545" mass="59366">MLSSVVFGVLTACLGFASTAWCAPGPAASSKPPAPKLMTVYTTNGAIRGHMATDTSHVVAEYLGIPYAKPPVGDLRFAPPRRFVGNNSYEAAAFGSDCPLTASKPVNYPGFTPQAQRIVNYFSSAAGTPQSEDCLTLNIWTRGIAIVKKASTPVLVFFYGGRFTVGNTNTPFYNAKHLVDSQDMVVVTVNYRLNVFGFPGAPGQTQNLGLRDQRAAVRWVRDNIAGFGGDPSKIVIAGQSSGGVSVDYWAYAYPQDPIVHGIIAHSGNAFSFPSSTKARQEANWNTVVEAVNCTSSSTDDTMACMRKVDWHAIESAAAAIKPAKSNSVLRSIPSFWPTPDEDIVFEDYLGRTKDGRFAKIPILFGNNDNENGYYQISAFAQGIIPTEDQIKSFLLESFTCPVSFQAAARMKHKVSAYTYRYLADWNNTRLYPTSGAYHGVDLHMIFGGSADVSGLPTTVQQRELTKLMQKTWLAFCEDPWAGLAKIGWPPYNPNYESLVQLGLDNIPKAPKAGRPFFTVKPPFYDEPCDNVTMGALEIPAELLED</sequence>
<feature type="domain" description="Carboxylesterase type B" evidence="4">
    <location>
        <begin position="39"/>
        <end position="380"/>
    </location>
</feature>
<dbReference type="InterPro" id="IPR019826">
    <property type="entry name" value="Carboxylesterase_B_AS"/>
</dbReference>
<organism evidence="5 6">
    <name type="scientific">Cercophora scortea</name>
    <dbReference type="NCBI Taxonomy" id="314031"/>
    <lineage>
        <taxon>Eukaryota</taxon>
        <taxon>Fungi</taxon>
        <taxon>Dikarya</taxon>
        <taxon>Ascomycota</taxon>
        <taxon>Pezizomycotina</taxon>
        <taxon>Sordariomycetes</taxon>
        <taxon>Sordariomycetidae</taxon>
        <taxon>Sordariales</taxon>
        <taxon>Lasiosphaeriaceae</taxon>
        <taxon>Cercophora</taxon>
    </lineage>
</organism>
<reference evidence="5" key="2">
    <citation type="submission" date="2023-06" db="EMBL/GenBank/DDBJ databases">
        <authorList>
            <consortium name="Lawrence Berkeley National Laboratory"/>
            <person name="Haridas S."/>
            <person name="Hensen N."/>
            <person name="Bonometti L."/>
            <person name="Westerberg I."/>
            <person name="Brannstrom I.O."/>
            <person name="Guillou S."/>
            <person name="Cros-Aarteil S."/>
            <person name="Calhoun S."/>
            <person name="Kuo A."/>
            <person name="Mondo S."/>
            <person name="Pangilinan J."/>
            <person name="Riley R."/>
            <person name="Labutti K."/>
            <person name="Andreopoulos B."/>
            <person name="Lipzen A."/>
            <person name="Chen C."/>
            <person name="Yanf M."/>
            <person name="Daum C."/>
            <person name="Ng V."/>
            <person name="Clum A."/>
            <person name="Steindorff A."/>
            <person name="Ohm R."/>
            <person name="Martin F."/>
            <person name="Silar P."/>
            <person name="Natvig D."/>
            <person name="Lalanne C."/>
            <person name="Gautier V."/>
            <person name="Ament-Velasquez S.L."/>
            <person name="Kruys A."/>
            <person name="Hutchinson M.I."/>
            <person name="Powell A.J."/>
            <person name="Barry K."/>
            <person name="Miller A.N."/>
            <person name="Grigoriev I.V."/>
            <person name="Debuchy R."/>
            <person name="Gladieux P."/>
            <person name="Thoren M.H."/>
            <person name="Johannesson H."/>
        </authorList>
    </citation>
    <scope>NUCLEOTIDE SEQUENCE</scope>
    <source>
        <strain evidence="5">SMH4131-1</strain>
    </source>
</reference>
<dbReference type="PANTHER" id="PTHR43918">
    <property type="entry name" value="ACETYLCHOLINESTERASE"/>
    <property type="match status" value="1"/>
</dbReference>
<comment type="caution">
    <text evidence="5">The sequence shown here is derived from an EMBL/GenBank/DDBJ whole genome shotgun (WGS) entry which is preliminary data.</text>
</comment>
<evidence type="ECO:0000256" key="2">
    <source>
        <dbReference type="ARBA" id="ARBA00022801"/>
    </source>
</evidence>
<evidence type="ECO:0000313" key="6">
    <source>
        <dbReference type="Proteomes" id="UP001286456"/>
    </source>
</evidence>
<dbReference type="EMBL" id="JAUEPO010000002">
    <property type="protein sequence ID" value="KAK3333116.1"/>
    <property type="molecule type" value="Genomic_DNA"/>
</dbReference>
<name>A0AAE0IXH7_9PEZI</name>
<dbReference type="Gene3D" id="3.40.50.1820">
    <property type="entry name" value="alpha/beta hydrolase"/>
    <property type="match status" value="2"/>
</dbReference>
<dbReference type="InterPro" id="IPR029058">
    <property type="entry name" value="AB_hydrolase_fold"/>
</dbReference>
<keyword evidence="2 3" id="KW-0378">Hydrolase</keyword>
<dbReference type="EC" id="3.1.1.-" evidence="3"/>
<dbReference type="PROSITE" id="PS00122">
    <property type="entry name" value="CARBOXYLESTERASE_B_1"/>
    <property type="match status" value="1"/>
</dbReference>
<reference evidence="5" key="1">
    <citation type="journal article" date="2023" name="Mol. Phylogenet. Evol.">
        <title>Genome-scale phylogeny and comparative genomics of the fungal order Sordariales.</title>
        <authorList>
            <person name="Hensen N."/>
            <person name="Bonometti L."/>
            <person name="Westerberg I."/>
            <person name="Brannstrom I.O."/>
            <person name="Guillou S."/>
            <person name="Cros-Aarteil S."/>
            <person name="Calhoun S."/>
            <person name="Haridas S."/>
            <person name="Kuo A."/>
            <person name="Mondo S."/>
            <person name="Pangilinan J."/>
            <person name="Riley R."/>
            <person name="LaButti K."/>
            <person name="Andreopoulos B."/>
            <person name="Lipzen A."/>
            <person name="Chen C."/>
            <person name="Yan M."/>
            <person name="Daum C."/>
            <person name="Ng V."/>
            <person name="Clum A."/>
            <person name="Steindorff A."/>
            <person name="Ohm R.A."/>
            <person name="Martin F."/>
            <person name="Silar P."/>
            <person name="Natvig D.O."/>
            <person name="Lalanne C."/>
            <person name="Gautier V."/>
            <person name="Ament-Velasquez S.L."/>
            <person name="Kruys A."/>
            <person name="Hutchinson M.I."/>
            <person name="Powell A.J."/>
            <person name="Barry K."/>
            <person name="Miller A.N."/>
            <person name="Grigoriev I.V."/>
            <person name="Debuchy R."/>
            <person name="Gladieux P."/>
            <person name="Hiltunen Thoren M."/>
            <person name="Johannesson H."/>
        </authorList>
    </citation>
    <scope>NUCLEOTIDE SEQUENCE</scope>
    <source>
        <strain evidence="5">SMH4131-1</strain>
    </source>
</reference>
<keyword evidence="6" id="KW-1185">Reference proteome</keyword>
<evidence type="ECO:0000256" key="3">
    <source>
        <dbReference type="RuleBase" id="RU361235"/>
    </source>
</evidence>
<proteinExistence type="inferred from homology"/>
<dbReference type="GO" id="GO:0052689">
    <property type="term" value="F:carboxylic ester hydrolase activity"/>
    <property type="evidence" value="ECO:0007669"/>
    <property type="project" value="TreeGrafter"/>
</dbReference>
<dbReference type="InterPro" id="IPR002018">
    <property type="entry name" value="CarbesteraseB"/>
</dbReference>
<evidence type="ECO:0000256" key="1">
    <source>
        <dbReference type="ARBA" id="ARBA00005964"/>
    </source>
</evidence>
<accession>A0AAE0IXH7</accession>
<gene>
    <name evidence="5" type="ORF">B0T19DRAFT_417192</name>
</gene>
<dbReference type="InterPro" id="IPR050654">
    <property type="entry name" value="AChE-related_enzymes"/>
</dbReference>
<evidence type="ECO:0000259" key="4">
    <source>
        <dbReference type="Pfam" id="PF00135"/>
    </source>
</evidence>
<protein>
    <recommendedName>
        <fullName evidence="3">Carboxylic ester hydrolase</fullName>
        <ecNumber evidence="3">3.1.1.-</ecNumber>
    </recommendedName>
</protein>
<dbReference type="Pfam" id="PF00135">
    <property type="entry name" value="COesterase"/>
    <property type="match status" value="1"/>
</dbReference>
<keyword evidence="3" id="KW-0732">Signal</keyword>
<dbReference type="PROSITE" id="PS00941">
    <property type="entry name" value="CARBOXYLESTERASE_B_2"/>
    <property type="match status" value="1"/>
</dbReference>
<comment type="similarity">
    <text evidence="1 3">Belongs to the type-B carboxylesterase/lipase family.</text>
</comment>
<dbReference type="AlphaFoldDB" id="A0AAE0IXH7"/>
<feature type="signal peptide" evidence="3">
    <location>
        <begin position="1"/>
        <end position="22"/>
    </location>
</feature>
<feature type="chain" id="PRO_5041781268" description="Carboxylic ester hydrolase" evidence="3">
    <location>
        <begin position="23"/>
        <end position="545"/>
    </location>
</feature>
<dbReference type="InterPro" id="IPR019819">
    <property type="entry name" value="Carboxylesterase_B_CS"/>
</dbReference>